<keyword evidence="3 5" id="KW-1133">Transmembrane helix</keyword>
<comment type="subcellular location">
    <subcellularLocation>
        <location evidence="1">Membrane</location>
        <topology evidence="1">Multi-pass membrane protein</topology>
    </subcellularLocation>
</comment>
<keyword evidence="2 5" id="KW-0812">Transmembrane</keyword>
<reference evidence="7 8" key="1">
    <citation type="submission" date="2023-05" db="EMBL/GenBank/DDBJ databases">
        <title>Novel species of genus Flectobacillus isolated from stream in China.</title>
        <authorList>
            <person name="Lu H."/>
        </authorList>
    </citation>
    <scope>NUCLEOTIDE SEQUENCE [LARGE SCALE GENOMIC DNA]</scope>
    <source>
        <strain evidence="7 8">KCTC 42575</strain>
    </source>
</reference>
<dbReference type="EMBL" id="JASHIF010000010">
    <property type="protein sequence ID" value="MDI9860161.1"/>
    <property type="molecule type" value="Genomic_DNA"/>
</dbReference>
<feature type="transmembrane region" description="Helical" evidence="5">
    <location>
        <begin position="25"/>
        <end position="49"/>
    </location>
</feature>
<feature type="transmembrane region" description="Helical" evidence="5">
    <location>
        <begin position="61"/>
        <end position="82"/>
    </location>
</feature>
<evidence type="ECO:0000313" key="8">
    <source>
        <dbReference type="Proteomes" id="UP001236507"/>
    </source>
</evidence>
<feature type="domain" description="RDD" evidence="6">
    <location>
        <begin position="19"/>
        <end position="147"/>
    </location>
</feature>
<dbReference type="PANTHER" id="PTHR38480:SF1">
    <property type="entry name" value="SLR0254 PROTEIN"/>
    <property type="match status" value="1"/>
</dbReference>
<evidence type="ECO:0000256" key="1">
    <source>
        <dbReference type="ARBA" id="ARBA00004141"/>
    </source>
</evidence>
<sequence length="244" mass="27590">MSKIKIRTAQNVEVAFTPASIGDRIIAYLIDLVVYFAWILVFSLIATWLDDSLFNNRIRTILFFGFGILPLFFYDLICEIWLNGQSIGKRARNIKVIKLDGSAPTIGAYILRWIFRIIDFSIFGQWVGVVAIAAGGKGQRLGDMVAGTTVVRIEPKVSLDALRQPVLDEAYEVMIPEVSLLSDADIEIIRQVIQRVEETQDERLLSQTAQKLKEIMQIESNLDDNAFLTQVLNDHTFLMAYGDE</sequence>
<accession>A0ABT6Y9B3</accession>
<evidence type="ECO:0000313" key="7">
    <source>
        <dbReference type="EMBL" id="MDI9860161.1"/>
    </source>
</evidence>
<comment type="caution">
    <text evidence="7">The sequence shown here is derived from an EMBL/GenBank/DDBJ whole genome shotgun (WGS) entry which is preliminary data.</text>
</comment>
<keyword evidence="8" id="KW-1185">Reference proteome</keyword>
<name>A0ABT6Y9B3_9BACT</name>
<evidence type="ECO:0000259" key="6">
    <source>
        <dbReference type="Pfam" id="PF06271"/>
    </source>
</evidence>
<gene>
    <name evidence="7" type="ORF">QM524_13155</name>
</gene>
<dbReference type="Proteomes" id="UP001236507">
    <property type="component" value="Unassembled WGS sequence"/>
</dbReference>
<evidence type="ECO:0000256" key="5">
    <source>
        <dbReference type="SAM" id="Phobius"/>
    </source>
</evidence>
<dbReference type="InterPro" id="IPR010432">
    <property type="entry name" value="RDD"/>
</dbReference>
<keyword evidence="4 5" id="KW-0472">Membrane</keyword>
<dbReference type="PANTHER" id="PTHR38480">
    <property type="entry name" value="SLR0254 PROTEIN"/>
    <property type="match status" value="1"/>
</dbReference>
<dbReference type="RefSeq" id="WP_095161002.1">
    <property type="nucleotide sequence ID" value="NZ_JASHIF010000010.1"/>
</dbReference>
<proteinExistence type="predicted"/>
<evidence type="ECO:0000256" key="2">
    <source>
        <dbReference type="ARBA" id="ARBA00022692"/>
    </source>
</evidence>
<evidence type="ECO:0000256" key="3">
    <source>
        <dbReference type="ARBA" id="ARBA00022989"/>
    </source>
</evidence>
<evidence type="ECO:0000256" key="4">
    <source>
        <dbReference type="ARBA" id="ARBA00023136"/>
    </source>
</evidence>
<protein>
    <submittedName>
        <fullName evidence="7">RDD family protein</fullName>
    </submittedName>
</protein>
<dbReference type="Pfam" id="PF06271">
    <property type="entry name" value="RDD"/>
    <property type="match status" value="1"/>
</dbReference>
<organism evidence="7 8">
    <name type="scientific">Flectobacillus roseus</name>
    <dbReference type="NCBI Taxonomy" id="502259"/>
    <lineage>
        <taxon>Bacteria</taxon>
        <taxon>Pseudomonadati</taxon>
        <taxon>Bacteroidota</taxon>
        <taxon>Cytophagia</taxon>
        <taxon>Cytophagales</taxon>
        <taxon>Flectobacillaceae</taxon>
        <taxon>Flectobacillus</taxon>
    </lineage>
</organism>